<reference evidence="3 4" key="1">
    <citation type="submission" date="2018-11" db="EMBL/GenBank/DDBJ databases">
        <title>Genome assembly of Steccherinum ochraceum LE-BIN_3174, the white-rot fungus of the Steccherinaceae family (The Residual Polyporoid clade, Polyporales, Basidiomycota).</title>
        <authorList>
            <person name="Fedorova T.V."/>
            <person name="Glazunova O.A."/>
            <person name="Landesman E.O."/>
            <person name="Moiseenko K.V."/>
            <person name="Psurtseva N.V."/>
            <person name="Savinova O.S."/>
            <person name="Shakhova N.V."/>
            <person name="Tyazhelova T.V."/>
            <person name="Vasina D.V."/>
        </authorList>
    </citation>
    <scope>NUCLEOTIDE SEQUENCE [LARGE SCALE GENOMIC DNA]</scope>
    <source>
        <strain evidence="3 4">LE-BIN_3174</strain>
    </source>
</reference>
<feature type="compositionally biased region" description="Polar residues" evidence="2">
    <location>
        <begin position="817"/>
        <end position="857"/>
    </location>
</feature>
<feature type="compositionally biased region" description="Low complexity" evidence="2">
    <location>
        <begin position="744"/>
        <end position="768"/>
    </location>
</feature>
<dbReference type="EMBL" id="RWJN01000137">
    <property type="protein sequence ID" value="TCD66389.1"/>
    <property type="molecule type" value="Genomic_DNA"/>
</dbReference>
<sequence>MSNGFTPHFPNSMLFNHSNFAGPSTPSTPTPGPTSSLVNLAGLHSLGASQTANTPPYTAGAPGGTEGMNGPAQGADIFAARMLSNMAMQSTTMNAANLSGGDWTHIGQQILAQGTDTALKLAGNAAYLSLEKELKNVQDEISKLVAELNTTRQDLKTTRELFQILAHGVTLNEQLRGSNGHPTLTLLLDGMGRLDDEKAPCLSSDECNVRYYLRKDWFDARGKAANIPGVNGVQSSKDEVRADMRFLEHRDGTTIKRSEFQEISLTIRQAFWTLVQLGIAPDTWGNIWKKVLLRSIPPQCYGEGVANECTPTKLRVFLANAWSFATPWDSNRVNAAQGFVPARRAFSLSSPHPPPLLSLLVQQQTRLILSLSQYSTYDVRFPARLRLFKSFLLQVRTVSLTSGKLASNHHTDPPLDGVNDFNALSVSCKPVMSADTKFTRFDGSRVSRMAFSTSERRMRRDAPCSFDQHFRPSHCSLFTSPSQAILFPSAWRPLPCELSRASVKAALTGTVVSRTPSAPYHPSFFQMNATSFAAQLVYRHCRLHHDVFQFCSGDWKAHQLATHIYSDFHKTWEKEQSQSAQRGSSTEPARTRGGGTPGVGPNSSSAAAPAVPLTVNVATPIAGASGQIPNAAPTVMSATAAVVPPMPNVEETRTSTPVPQPLPTPPSSTTPPTPPTPMIATTSLFPPTPTTHSARSDESEPSIAPMPDLGDTELPETTSTSTSSAVQPPLPPSEPRDHGETGNASAQSTSSASPTATLPSTSTQSSSAGESRTNAPLMVNPFANLSFSNVKSAVPDPESSLSTGPGQLERARDSQPESHTNGLENTHSTSDRTLSTPAITPQSPTPSNDTHTPSESQVPAVPNVQSSSSGQQVGTKRASTAGARANATKKAKTTGSGGSSSRYGPQMAAKEDWFKTREANAENKAAFDIYWKNLTGNERKHWEQVSKAYKAAQAGAK</sequence>
<evidence type="ECO:0000256" key="1">
    <source>
        <dbReference type="SAM" id="Coils"/>
    </source>
</evidence>
<dbReference type="STRING" id="92696.A0A4R0RMI0"/>
<keyword evidence="4" id="KW-1185">Reference proteome</keyword>
<evidence type="ECO:0000256" key="2">
    <source>
        <dbReference type="SAM" id="MobiDB-lite"/>
    </source>
</evidence>
<accession>A0A4R0RMI0</accession>
<protein>
    <submittedName>
        <fullName evidence="3">Uncharacterized protein</fullName>
    </submittedName>
</protein>
<dbReference type="AlphaFoldDB" id="A0A4R0RMI0"/>
<feature type="compositionally biased region" description="Low complexity" evidence="2">
    <location>
        <begin position="864"/>
        <end position="886"/>
    </location>
</feature>
<keyword evidence="1" id="KW-0175">Coiled coil</keyword>
<feature type="region of interest" description="Disordered" evidence="2">
    <location>
        <begin position="789"/>
        <end position="906"/>
    </location>
</feature>
<feature type="coiled-coil region" evidence="1">
    <location>
        <begin position="127"/>
        <end position="154"/>
    </location>
</feature>
<evidence type="ECO:0000313" key="4">
    <source>
        <dbReference type="Proteomes" id="UP000292702"/>
    </source>
</evidence>
<feature type="region of interest" description="Disordered" evidence="2">
    <location>
        <begin position="648"/>
        <end position="775"/>
    </location>
</feature>
<name>A0A4R0RMI0_9APHY</name>
<feature type="compositionally biased region" description="Polar residues" evidence="2">
    <location>
        <begin position="577"/>
        <end position="588"/>
    </location>
</feature>
<feature type="region of interest" description="Disordered" evidence="2">
    <location>
        <begin position="573"/>
        <end position="607"/>
    </location>
</feature>
<feature type="region of interest" description="Disordered" evidence="2">
    <location>
        <begin position="48"/>
        <end position="72"/>
    </location>
</feature>
<comment type="caution">
    <text evidence="3">The sequence shown here is derived from an EMBL/GenBank/DDBJ whole genome shotgun (WGS) entry which is preliminary data.</text>
</comment>
<organism evidence="3 4">
    <name type="scientific">Steccherinum ochraceum</name>
    <dbReference type="NCBI Taxonomy" id="92696"/>
    <lineage>
        <taxon>Eukaryota</taxon>
        <taxon>Fungi</taxon>
        <taxon>Dikarya</taxon>
        <taxon>Basidiomycota</taxon>
        <taxon>Agaricomycotina</taxon>
        <taxon>Agaricomycetes</taxon>
        <taxon>Polyporales</taxon>
        <taxon>Steccherinaceae</taxon>
        <taxon>Steccherinum</taxon>
    </lineage>
</organism>
<evidence type="ECO:0000313" key="3">
    <source>
        <dbReference type="EMBL" id="TCD66389.1"/>
    </source>
</evidence>
<dbReference type="Proteomes" id="UP000292702">
    <property type="component" value="Unassembled WGS sequence"/>
</dbReference>
<feature type="compositionally biased region" description="Pro residues" evidence="2">
    <location>
        <begin position="658"/>
        <end position="677"/>
    </location>
</feature>
<proteinExistence type="predicted"/>
<gene>
    <name evidence="3" type="ORF">EIP91_001438</name>
</gene>